<gene>
    <name evidence="1" type="ORF">TRIP_B200130</name>
</gene>
<proteinExistence type="predicted"/>
<dbReference type="EMBL" id="UPXX01000013">
    <property type="protein sequence ID" value="VBB41990.1"/>
    <property type="molecule type" value="Genomic_DNA"/>
</dbReference>
<reference evidence="1" key="1">
    <citation type="submission" date="2018-07" db="EMBL/GenBank/DDBJ databases">
        <authorList>
            <consortium name="Genoscope - CEA"/>
            <person name="William W."/>
        </authorList>
    </citation>
    <scope>NUCLEOTIDE SEQUENCE</scope>
    <source>
        <strain evidence="1">IK1</strain>
    </source>
</reference>
<name>A0A653A1T3_UNCDX</name>
<dbReference type="AlphaFoldDB" id="A0A653A1T3"/>
<sequence>MGILGNYRTERTDVKHFCARRAKNHDLEDLKRLMAA</sequence>
<evidence type="ECO:0000313" key="1">
    <source>
        <dbReference type="EMBL" id="VBB41990.1"/>
    </source>
</evidence>
<accession>A0A653A1T3</accession>
<organism evidence="1">
    <name type="scientific">Uncultured Desulfatiglans sp</name>
    <dbReference type="NCBI Taxonomy" id="1748965"/>
    <lineage>
        <taxon>Bacteria</taxon>
        <taxon>Pseudomonadati</taxon>
        <taxon>Thermodesulfobacteriota</taxon>
        <taxon>Desulfobacteria</taxon>
        <taxon>Desulfatiglandales</taxon>
        <taxon>Desulfatiglandaceae</taxon>
        <taxon>Desulfatiglans</taxon>
        <taxon>environmental samples</taxon>
    </lineage>
</organism>
<protein>
    <submittedName>
        <fullName evidence="1">Uncharacterized protein</fullName>
    </submittedName>
</protein>